<dbReference type="SUPFAM" id="SSF48493">
    <property type="entry name" value="gene 59 helicase assembly protein"/>
    <property type="match status" value="1"/>
</dbReference>
<name>A0A383A2F2_9ZZZZ</name>
<feature type="non-terminal residue" evidence="2">
    <location>
        <position position="1"/>
    </location>
</feature>
<dbReference type="EMBL" id="UINC01188489">
    <property type="protein sequence ID" value="SVE01730.1"/>
    <property type="molecule type" value="Genomic_DNA"/>
</dbReference>
<feature type="domain" description="Bacteriophage T4 Gp59 helicase assembly protein C-terminal" evidence="1">
    <location>
        <begin position="3"/>
        <end position="46"/>
    </location>
</feature>
<dbReference type="InterPro" id="IPR023197">
    <property type="entry name" value="Phage_T4_Gp59_dom_sf"/>
</dbReference>
<dbReference type="InterPro" id="IPR015086">
    <property type="entry name" value="Phage_T4_Gp59_C"/>
</dbReference>
<proteinExistence type="predicted"/>
<dbReference type="Gene3D" id="1.10.220.50">
    <property type="entry name" value="Bacteriophage T4, Gp59, helicase assembly protein, C-terminal domain"/>
    <property type="match status" value="1"/>
</dbReference>
<protein>
    <recommendedName>
        <fullName evidence="1">Bacteriophage T4 Gp59 helicase assembly protein C-terminal domain-containing protein</fullName>
    </recommendedName>
</protein>
<reference evidence="2" key="1">
    <citation type="submission" date="2018-05" db="EMBL/GenBank/DDBJ databases">
        <authorList>
            <person name="Lanie J.A."/>
            <person name="Ng W.-L."/>
            <person name="Kazmierczak K.M."/>
            <person name="Andrzejewski T.M."/>
            <person name="Davidsen T.M."/>
            <person name="Wayne K.J."/>
            <person name="Tettelin H."/>
            <person name="Glass J.I."/>
            <person name="Rusch D."/>
            <person name="Podicherti R."/>
            <person name="Tsui H.-C.T."/>
            <person name="Winkler M.E."/>
        </authorList>
    </citation>
    <scope>NUCLEOTIDE SEQUENCE</scope>
</reference>
<sequence>YKTISIETMILLNSVLGFIPNLDKKLVDPVWKDFKFLFDKYRPVYSWMMTRSDEWFQYITQRRDHPYLGTDIKKEVKKILLKNFLN</sequence>
<dbReference type="Pfam" id="PF08994">
    <property type="entry name" value="T4_Gp59_C"/>
    <property type="match status" value="1"/>
</dbReference>
<evidence type="ECO:0000313" key="2">
    <source>
        <dbReference type="EMBL" id="SVE01730.1"/>
    </source>
</evidence>
<accession>A0A383A2F2</accession>
<dbReference type="AlphaFoldDB" id="A0A383A2F2"/>
<organism evidence="2">
    <name type="scientific">marine metagenome</name>
    <dbReference type="NCBI Taxonomy" id="408172"/>
    <lineage>
        <taxon>unclassified sequences</taxon>
        <taxon>metagenomes</taxon>
        <taxon>ecological metagenomes</taxon>
    </lineage>
</organism>
<dbReference type="InterPro" id="IPR037082">
    <property type="entry name" value="Phage_T4_Gp59_C_sf"/>
</dbReference>
<gene>
    <name evidence="2" type="ORF">METZ01_LOCUS454584</name>
</gene>
<evidence type="ECO:0000259" key="1">
    <source>
        <dbReference type="Pfam" id="PF08994"/>
    </source>
</evidence>